<evidence type="ECO:0000259" key="6">
    <source>
        <dbReference type="PROSITE" id="PS51132"/>
    </source>
</evidence>
<dbReference type="PANTHER" id="PTHR23192">
    <property type="entry name" value="OLFACTOMEDIN-RELATED"/>
    <property type="match status" value="1"/>
</dbReference>
<reference evidence="7" key="2">
    <citation type="submission" date="2005-08" db="EMBL/GenBank/DDBJ databases">
        <authorList>
            <person name="Hillier B.J."/>
            <person name="Vacquier V.D."/>
        </authorList>
    </citation>
    <scope>NUCLEOTIDE SEQUENCE</scope>
</reference>
<feature type="domain" description="Olfactomedin-like" evidence="6">
    <location>
        <begin position="228"/>
        <end position="484"/>
    </location>
</feature>
<dbReference type="SMART" id="SM00284">
    <property type="entry name" value="OLF"/>
    <property type="match status" value="1"/>
</dbReference>
<dbReference type="PROSITE" id="PS51132">
    <property type="entry name" value="OLF"/>
    <property type="match status" value="1"/>
</dbReference>
<proteinExistence type="evidence at transcript level"/>
<evidence type="ECO:0000256" key="1">
    <source>
        <dbReference type="ARBA" id="ARBA00004613"/>
    </source>
</evidence>
<dbReference type="EMBL" id="DQ182708">
    <property type="protein sequence ID" value="ABA26923.1"/>
    <property type="molecule type" value="mRNA"/>
</dbReference>
<protein>
    <submittedName>
        <fullName evidence="7">Amassin</fullName>
    </submittedName>
</protein>
<dbReference type="AlphaFoldDB" id="Q3LSL2"/>
<dbReference type="SUPFAM" id="SSF101898">
    <property type="entry name" value="NHL repeat"/>
    <property type="match status" value="1"/>
</dbReference>
<evidence type="ECO:0000256" key="4">
    <source>
        <dbReference type="SAM" id="Coils"/>
    </source>
</evidence>
<comment type="caution">
    <text evidence="3">Lacks conserved residue(s) required for the propagation of feature annotation.</text>
</comment>
<dbReference type="GO" id="GO:0007165">
    <property type="term" value="P:signal transduction"/>
    <property type="evidence" value="ECO:0007669"/>
    <property type="project" value="TreeGrafter"/>
</dbReference>
<sequence>MIYPAFFVPFRGLMAAVIICLFVEISKCYVTTPTGTDDIRATFGDVETPSRRCQCETAFPPVVTCQDYVETGYPERLEAAEREISRLGRHLDEYNQTVIRLHIDLEIADSQLNVTMITLEGVLDGSVVVTVAELELVKEELKEMSLLLERIEEVAAEIPEVQQLREELDNFTELIKQLEVTRPTEVRVLQRKIDDLKAKLAECERFYPTRTVDDSLFQPWSDFPSQDSCRDIIHVSEPFTVRGLGNKIGAWFRDPIKDYIKVYYAPFHNPRLTYQVDRFAHVADFRGATDYESRYMLPTNLPAQGPGMVAYNGSLYYHVFQSRQIVRYDLGNQTVVATGEISDAVINNRGSYMPESSSDIDLAVDELGLWAIYVSVSDETNTMMSRLDPETLDIIETWVAPFPKYQAGNCFMVCGRLYCLSSFFSTDTTVELVYETSSNEFRVLDVPFDIRFGEMMSLDYNPRDQKLYGWDNGHQVVYDLTFDPPEPKAPARSLLLPTDTNIPFNLQ</sequence>
<evidence type="ECO:0000256" key="3">
    <source>
        <dbReference type="PROSITE-ProRule" id="PRU00446"/>
    </source>
</evidence>
<comment type="subcellular location">
    <subcellularLocation>
        <location evidence="1">Secreted</location>
    </subcellularLocation>
</comment>
<dbReference type="PANTHER" id="PTHR23192:SF85">
    <property type="entry name" value="GLIOMEDIN"/>
    <property type="match status" value="1"/>
</dbReference>
<dbReference type="InterPro" id="IPR050605">
    <property type="entry name" value="Olfactomedin-like_domain"/>
</dbReference>
<accession>Q3LSL2</accession>
<evidence type="ECO:0000313" key="7">
    <source>
        <dbReference type="EMBL" id="ABA26923.1"/>
    </source>
</evidence>
<evidence type="ECO:0000256" key="5">
    <source>
        <dbReference type="SAM" id="SignalP"/>
    </source>
</evidence>
<reference evidence="7" key="1">
    <citation type="journal article" date="2003" name="J. Cell Biol.">
        <title>Amassin, an olfactomedin protein, mediates the massive intercellular adhesion of sea urchin coelomocytes.</title>
        <authorList>
            <person name="Hillier B.J."/>
            <person name="Vacquier V.D."/>
        </authorList>
    </citation>
    <scope>NUCLEOTIDE SEQUENCE</scope>
</reference>
<keyword evidence="4" id="KW-0175">Coiled coil</keyword>
<dbReference type="InterPro" id="IPR003112">
    <property type="entry name" value="Olfac-like_dom"/>
</dbReference>
<feature type="chain" id="PRO_5004227981" evidence="5">
    <location>
        <begin position="29"/>
        <end position="507"/>
    </location>
</feature>
<organism evidence="7">
    <name type="scientific">Mesocentrotus franciscanus</name>
    <name type="common">Giant red sea urchin</name>
    <name type="synonym">Strongylocentrotus franciscanus</name>
    <dbReference type="NCBI Taxonomy" id="1328066"/>
    <lineage>
        <taxon>Eukaryota</taxon>
        <taxon>Metazoa</taxon>
        <taxon>Echinodermata</taxon>
        <taxon>Eleutherozoa</taxon>
        <taxon>Echinozoa</taxon>
        <taxon>Echinoidea</taxon>
        <taxon>Euechinoidea</taxon>
        <taxon>Echinacea</taxon>
        <taxon>Camarodonta</taxon>
        <taxon>Echinidea</taxon>
        <taxon>Strongylocentrotidae</taxon>
        <taxon>Mesocentrotus</taxon>
    </lineage>
</organism>
<name>Q3LSL2_MESFR</name>
<feature type="coiled-coil region" evidence="4">
    <location>
        <begin position="134"/>
        <end position="206"/>
    </location>
</feature>
<keyword evidence="2" id="KW-0964">Secreted</keyword>
<dbReference type="Pfam" id="PF02191">
    <property type="entry name" value="OLF"/>
    <property type="match status" value="1"/>
</dbReference>
<gene>
    <name evidence="7" type="primary">AMAS</name>
</gene>
<keyword evidence="5" id="KW-0732">Signal</keyword>
<feature type="signal peptide" evidence="5">
    <location>
        <begin position="1"/>
        <end position="28"/>
    </location>
</feature>
<evidence type="ECO:0000256" key="2">
    <source>
        <dbReference type="ARBA" id="ARBA00022525"/>
    </source>
</evidence>
<dbReference type="GO" id="GO:0005615">
    <property type="term" value="C:extracellular space"/>
    <property type="evidence" value="ECO:0007669"/>
    <property type="project" value="TreeGrafter"/>
</dbReference>